<dbReference type="PROSITE" id="PS51977">
    <property type="entry name" value="WGR"/>
    <property type="match status" value="1"/>
</dbReference>
<dbReference type="Gene3D" id="2.130.10.10">
    <property type="entry name" value="YVTN repeat-like/Quinoprotein amine dehydrogenase"/>
    <property type="match status" value="1"/>
</dbReference>
<evidence type="ECO:0000259" key="2">
    <source>
        <dbReference type="PROSITE" id="PS51977"/>
    </source>
</evidence>
<dbReference type="InterPro" id="IPR008893">
    <property type="entry name" value="WGR_domain"/>
</dbReference>
<dbReference type="Pfam" id="PF13360">
    <property type="entry name" value="PQQ_2"/>
    <property type="match status" value="1"/>
</dbReference>
<dbReference type="InterPro" id="IPR036930">
    <property type="entry name" value="WGR_dom_sf"/>
</dbReference>
<gene>
    <name evidence="3" type="ORF">OAUR00152_LOCUS25439</name>
</gene>
<feature type="domain" description="WGR" evidence="2">
    <location>
        <begin position="1"/>
        <end position="83"/>
    </location>
</feature>
<dbReference type="InterPro" id="IPR049809">
    <property type="entry name" value="YehF/YfeS-like_WGR"/>
</dbReference>
<dbReference type="CDD" id="cd07996">
    <property type="entry name" value="WGR_MMR_like"/>
    <property type="match status" value="1"/>
</dbReference>
<dbReference type="PANTHER" id="PTHR30634:SF13">
    <property type="entry name" value="PROTEIN YEHF"/>
    <property type="match status" value="1"/>
</dbReference>
<dbReference type="SUPFAM" id="SSF142921">
    <property type="entry name" value="WGR domain-like"/>
    <property type="match status" value="1"/>
</dbReference>
<protein>
    <recommendedName>
        <fullName evidence="2">WGR domain-containing protein</fullName>
    </recommendedName>
</protein>
<proteinExistence type="predicted"/>
<sequence>MTKKRNYLELSQDDGSSHKFYEVTQEGRDVTIRYGRIGTDGQSSTKTYPNAEKAEKDAEKKVKAKRKKGYEDAVQGVRKKRAVTRRSTESRASSAKQAPVLWRFGTGSTALGIFVDDGFCWAGNESGRVFCLDHEGEIFREYKLPEGVKCLVADDRWLYAGCDDGKVYDLSGKVPFVAYTIDESVNIYWMDIADGVLGVSDANGGVHIFNHEDEGQWNKSSDGVGGWMVRCDDKGVYHGHSGGVTMYDWKDGNQLWHKATGSVLFGWQEAITVFAGTSANKVHLITKEGKEKAVCKCDDSVYSCAAAEDGKYIFAGDSSSSVYCFDRKGKRLWKLGTGCGSALSMQYHEERIYMVTSDGSLACIDASEDAISAAKKGTVPTAKDLKAPAATTAAATTDTAIESTADGSEGVVVNCIQDGSRVCVRTESSKYNTEWNVQFPKNLREAGARFVVDELRESKSGGFYRAHGEIRRLTD</sequence>
<dbReference type="InterPro" id="IPR002372">
    <property type="entry name" value="PQQ_rpt_dom"/>
</dbReference>
<dbReference type="Pfam" id="PF05406">
    <property type="entry name" value="WGR"/>
    <property type="match status" value="1"/>
</dbReference>
<dbReference type="Gene3D" id="2.20.140.10">
    <property type="entry name" value="WGR domain"/>
    <property type="match status" value="1"/>
</dbReference>
<feature type="compositionally biased region" description="Basic and acidic residues" evidence="1">
    <location>
        <begin position="52"/>
        <end position="61"/>
    </location>
</feature>
<accession>A0A7S4N0Z6</accession>
<dbReference type="InterPro" id="IPR015943">
    <property type="entry name" value="WD40/YVTN_repeat-like_dom_sf"/>
</dbReference>
<dbReference type="EMBL" id="HBKQ01036895">
    <property type="protein sequence ID" value="CAE2258461.1"/>
    <property type="molecule type" value="Transcribed_RNA"/>
</dbReference>
<reference evidence="3" key="1">
    <citation type="submission" date="2021-01" db="EMBL/GenBank/DDBJ databases">
        <authorList>
            <person name="Corre E."/>
            <person name="Pelletier E."/>
            <person name="Niang G."/>
            <person name="Scheremetjew M."/>
            <person name="Finn R."/>
            <person name="Kale V."/>
            <person name="Holt S."/>
            <person name="Cochrane G."/>
            <person name="Meng A."/>
            <person name="Brown T."/>
            <person name="Cohen L."/>
        </authorList>
    </citation>
    <scope>NUCLEOTIDE SEQUENCE</scope>
    <source>
        <strain evidence="3">Isolate 1302-5</strain>
    </source>
</reference>
<dbReference type="InterPro" id="IPR050458">
    <property type="entry name" value="LolB"/>
</dbReference>
<evidence type="ECO:0000256" key="1">
    <source>
        <dbReference type="SAM" id="MobiDB-lite"/>
    </source>
</evidence>
<organism evidence="3">
    <name type="scientific">Odontella aurita</name>
    <dbReference type="NCBI Taxonomy" id="265563"/>
    <lineage>
        <taxon>Eukaryota</taxon>
        <taxon>Sar</taxon>
        <taxon>Stramenopiles</taxon>
        <taxon>Ochrophyta</taxon>
        <taxon>Bacillariophyta</taxon>
        <taxon>Mediophyceae</taxon>
        <taxon>Biddulphiophycidae</taxon>
        <taxon>Eupodiscales</taxon>
        <taxon>Odontellaceae</taxon>
        <taxon>Odontella</taxon>
    </lineage>
</organism>
<dbReference type="SUPFAM" id="SSF50998">
    <property type="entry name" value="Quinoprotein alcohol dehydrogenase-like"/>
    <property type="match status" value="1"/>
</dbReference>
<name>A0A7S4N0Z6_9STRA</name>
<dbReference type="InterPro" id="IPR011047">
    <property type="entry name" value="Quinoprotein_ADH-like_sf"/>
</dbReference>
<dbReference type="AlphaFoldDB" id="A0A7S4N0Z6"/>
<dbReference type="SMART" id="SM00773">
    <property type="entry name" value="WGR"/>
    <property type="match status" value="1"/>
</dbReference>
<dbReference type="Gene3D" id="2.40.10.480">
    <property type="match status" value="1"/>
</dbReference>
<evidence type="ECO:0000313" key="3">
    <source>
        <dbReference type="EMBL" id="CAE2258461.1"/>
    </source>
</evidence>
<feature type="region of interest" description="Disordered" evidence="1">
    <location>
        <begin position="35"/>
        <end position="62"/>
    </location>
</feature>
<dbReference type="PANTHER" id="PTHR30634">
    <property type="entry name" value="OUTER MEMBRANE LOLAB LIPOPROTEIN INSERTION APPARATUS"/>
    <property type="match status" value="1"/>
</dbReference>